<dbReference type="GO" id="GO:0004674">
    <property type="term" value="F:protein serine/threonine kinase activity"/>
    <property type="evidence" value="ECO:0007669"/>
    <property type="project" value="TreeGrafter"/>
</dbReference>
<dbReference type="InterPro" id="IPR001245">
    <property type="entry name" value="Ser-Thr/Tyr_kinase_cat_dom"/>
</dbReference>
<dbReference type="GO" id="GO:0005524">
    <property type="term" value="F:ATP binding"/>
    <property type="evidence" value="ECO:0007669"/>
    <property type="project" value="InterPro"/>
</dbReference>
<evidence type="ECO:0000259" key="2">
    <source>
        <dbReference type="PROSITE" id="PS50011"/>
    </source>
</evidence>
<organism evidence="3 4">
    <name type="scientific">Mycena albidolilacea</name>
    <dbReference type="NCBI Taxonomy" id="1033008"/>
    <lineage>
        <taxon>Eukaryota</taxon>
        <taxon>Fungi</taxon>
        <taxon>Dikarya</taxon>
        <taxon>Basidiomycota</taxon>
        <taxon>Agaricomycotina</taxon>
        <taxon>Agaricomycetes</taxon>
        <taxon>Agaricomycetidae</taxon>
        <taxon>Agaricales</taxon>
        <taxon>Marasmiineae</taxon>
        <taxon>Mycenaceae</taxon>
        <taxon>Mycena</taxon>
    </lineage>
</organism>
<keyword evidence="3" id="KW-0808">Transferase</keyword>
<feature type="region of interest" description="Disordered" evidence="1">
    <location>
        <begin position="336"/>
        <end position="368"/>
    </location>
</feature>
<accession>A0AAD6ZHZ2</accession>
<dbReference type="InterPro" id="IPR008266">
    <property type="entry name" value="Tyr_kinase_AS"/>
</dbReference>
<dbReference type="PROSITE" id="PS00109">
    <property type="entry name" value="PROTEIN_KINASE_TYR"/>
    <property type="match status" value="1"/>
</dbReference>
<dbReference type="InterPro" id="IPR051681">
    <property type="entry name" value="Ser/Thr_Kinases-Pseudokinases"/>
</dbReference>
<feature type="compositionally biased region" description="Polar residues" evidence="1">
    <location>
        <begin position="336"/>
        <end position="347"/>
    </location>
</feature>
<dbReference type="Gene3D" id="1.10.510.10">
    <property type="entry name" value="Transferase(Phosphotransferase) domain 1"/>
    <property type="match status" value="1"/>
</dbReference>
<dbReference type="AlphaFoldDB" id="A0AAD6ZHZ2"/>
<keyword evidence="3" id="KW-0418">Kinase</keyword>
<evidence type="ECO:0000313" key="3">
    <source>
        <dbReference type="EMBL" id="KAJ7323600.1"/>
    </source>
</evidence>
<name>A0AAD6ZHZ2_9AGAR</name>
<dbReference type="InterPro" id="IPR011009">
    <property type="entry name" value="Kinase-like_dom_sf"/>
</dbReference>
<proteinExistence type="predicted"/>
<dbReference type="InterPro" id="IPR000719">
    <property type="entry name" value="Prot_kinase_dom"/>
</dbReference>
<sequence>MQILDVGFPRNDAIADYRLFSRRAYHLLNVLAAQLHLLPEQLAITNVFLLSAHPVKHGGFSAIYHGRYENDDGKEVEVALKVLKMFDDQPEERRHLLHRKFTQEALVWNLLKHKNIVPFLGVDSTTFPSPARAMVSPWMAKGSVLAYIAENSPVAPYALKLLNDVIAGLSYLHSTNIIHGDLCGRNILIDERGTACLSDFGLAGLVESEPTLRSSTRGGSIRWMPPELLSPPSGVSFTRTTASDIWAFGCVCGEVCTPPFSHFSHDTGIILAFSDPKGSAEEQPYHRKLLDKRGTPMPDRLWALAQRCWKNNPSERPAGNVIADTLTTMSSDKLSSTSARVDLQQPSAGKIAPSELGQGDPHPKRVNGASSPVIVRLGPLDLGPEADHDRIFSTVFEALWKLVPEGALTEPQSIHRRDMQYLDLYFGSVMEANSFAMTWMVHRIEPYQDCTAIIMTAN</sequence>
<gene>
    <name evidence="3" type="ORF">DFH08DRAFT_711706</name>
</gene>
<dbReference type="EMBL" id="JARIHO010000046">
    <property type="protein sequence ID" value="KAJ7323600.1"/>
    <property type="molecule type" value="Genomic_DNA"/>
</dbReference>
<comment type="caution">
    <text evidence="3">The sequence shown here is derived from an EMBL/GenBank/DDBJ whole genome shotgun (WGS) entry which is preliminary data.</text>
</comment>
<dbReference type="PANTHER" id="PTHR44329">
    <property type="entry name" value="SERINE/THREONINE-PROTEIN KINASE TNNI3K-RELATED"/>
    <property type="match status" value="1"/>
</dbReference>
<protein>
    <submittedName>
        <fullName evidence="3">Kinase-like domain-containing protein</fullName>
    </submittedName>
</protein>
<keyword evidence="4" id="KW-1185">Reference proteome</keyword>
<evidence type="ECO:0000313" key="4">
    <source>
        <dbReference type="Proteomes" id="UP001218218"/>
    </source>
</evidence>
<feature type="domain" description="Protein kinase" evidence="2">
    <location>
        <begin position="49"/>
        <end position="329"/>
    </location>
</feature>
<dbReference type="Pfam" id="PF07714">
    <property type="entry name" value="PK_Tyr_Ser-Thr"/>
    <property type="match status" value="1"/>
</dbReference>
<dbReference type="Proteomes" id="UP001218218">
    <property type="component" value="Unassembled WGS sequence"/>
</dbReference>
<dbReference type="SUPFAM" id="SSF56112">
    <property type="entry name" value="Protein kinase-like (PK-like)"/>
    <property type="match status" value="1"/>
</dbReference>
<dbReference type="PROSITE" id="PS50011">
    <property type="entry name" value="PROTEIN_KINASE_DOM"/>
    <property type="match status" value="1"/>
</dbReference>
<evidence type="ECO:0000256" key="1">
    <source>
        <dbReference type="SAM" id="MobiDB-lite"/>
    </source>
</evidence>
<reference evidence="3" key="1">
    <citation type="submission" date="2023-03" db="EMBL/GenBank/DDBJ databases">
        <title>Massive genome expansion in bonnet fungi (Mycena s.s.) driven by repeated elements and novel gene families across ecological guilds.</title>
        <authorList>
            <consortium name="Lawrence Berkeley National Laboratory"/>
            <person name="Harder C.B."/>
            <person name="Miyauchi S."/>
            <person name="Viragh M."/>
            <person name="Kuo A."/>
            <person name="Thoen E."/>
            <person name="Andreopoulos B."/>
            <person name="Lu D."/>
            <person name="Skrede I."/>
            <person name="Drula E."/>
            <person name="Henrissat B."/>
            <person name="Morin E."/>
            <person name="Kohler A."/>
            <person name="Barry K."/>
            <person name="LaButti K."/>
            <person name="Morin E."/>
            <person name="Salamov A."/>
            <person name="Lipzen A."/>
            <person name="Mereny Z."/>
            <person name="Hegedus B."/>
            <person name="Baldrian P."/>
            <person name="Stursova M."/>
            <person name="Weitz H."/>
            <person name="Taylor A."/>
            <person name="Grigoriev I.V."/>
            <person name="Nagy L.G."/>
            <person name="Martin F."/>
            <person name="Kauserud H."/>
        </authorList>
    </citation>
    <scope>NUCLEOTIDE SEQUENCE</scope>
    <source>
        <strain evidence="3">CBHHK002</strain>
    </source>
</reference>